<gene>
    <name evidence="1" type="ORF">FWK35_00000040</name>
</gene>
<sequence length="121" mass="14738">MFFFLSVYSITSRNNSPISNFRGCFRWQSKYPWCNIEVKRKQKKKIKEKREFLNKTSFRPNRFFLFGCNSKTNLCKYMKNSPNFYVPYEFSNVYDICRKRENSQDKKYNTNLNIDENSSKP</sequence>
<dbReference type="AlphaFoldDB" id="A0A6G0ZQA2"/>
<dbReference type="Proteomes" id="UP000478052">
    <property type="component" value="Unassembled WGS sequence"/>
</dbReference>
<evidence type="ECO:0000313" key="1">
    <source>
        <dbReference type="EMBL" id="KAF0773767.1"/>
    </source>
</evidence>
<accession>A0A6G0ZQA2</accession>
<keyword evidence="2" id="KW-1185">Reference proteome</keyword>
<proteinExistence type="predicted"/>
<evidence type="ECO:0000313" key="2">
    <source>
        <dbReference type="Proteomes" id="UP000478052"/>
    </source>
</evidence>
<dbReference type="EMBL" id="VUJU01000031">
    <property type="protein sequence ID" value="KAF0773767.1"/>
    <property type="molecule type" value="Genomic_DNA"/>
</dbReference>
<organism evidence="1 2">
    <name type="scientific">Aphis craccivora</name>
    <name type="common">Cowpea aphid</name>
    <dbReference type="NCBI Taxonomy" id="307492"/>
    <lineage>
        <taxon>Eukaryota</taxon>
        <taxon>Metazoa</taxon>
        <taxon>Ecdysozoa</taxon>
        <taxon>Arthropoda</taxon>
        <taxon>Hexapoda</taxon>
        <taxon>Insecta</taxon>
        <taxon>Pterygota</taxon>
        <taxon>Neoptera</taxon>
        <taxon>Paraneoptera</taxon>
        <taxon>Hemiptera</taxon>
        <taxon>Sternorrhyncha</taxon>
        <taxon>Aphidomorpha</taxon>
        <taxon>Aphidoidea</taxon>
        <taxon>Aphididae</taxon>
        <taxon>Aphidini</taxon>
        <taxon>Aphis</taxon>
        <taxon>Aphis</taxon>
    </lineage>
</organism>
<reference evidence="1 2" key="1">
    <citation type="submission" date="2019-08" db="EMBL/GenBank/DDBJ databases">
        <title>Whole genome of Aphis craccivora.</title>
        <authorList>
            <person name="Voronova N.V."/>
            <person name="Shulinski R.S."/>
            <person name="Bandarenka Y.V."/>
            <person name="Zhorov D.G."/>
            <person name="Warner D."/>
        </authorList>
    </citation>
    <scope>NUCLEOTIDE SEQUENCE [LARGE SCALE GENOMIC DNA]</scope>
    <source>
        <strain evidence="1">180601</strain>
        <tissue evidence="1">Whole Body</tissue>
    </source>
</reference>
<comment type="caution">
    <text evidence="1">The sequence shown here is derived from an EMBL/GenBank/DDBJ whole genome shotgun (WGS) entry which is preliminary data.</text>
</comment>
<protein>
    <submittedName>
        <fullName evidence="1">Uncharacterized protein</fullName>
    </submittedName>
</protein>
<name>A0A6G0ZQA2_APHCR</name>